<evidence type="ECO:0000313" key="11">
    <source>
        <dbReference type="Proteomes" id="UP000314983"/>
    </source>
</evidence>
<dbReference type="GO" id="GO:0016787">
    <property type="term" value="F:hydrolase activity"/>
    <property type="evidence" value="ECO:0007669"/>
    <property type="project" value="UniProtKB-KW"/>
</dbReference>
<evidence type="ECO:0000256" key="2">
    <source>
        <dbReference type="ARBA" id="ARBA00005600"/>
    </source>
</evidence>
<keyword evidence="8" id="KW-0732">Signal</keyword>
<feature type="signal peptide" evidence="8">
    <location>
        <begin position="1"/>
        <end position="17"/>
    </location>
</feature>
<keyword evidence="5 8" id="KW-0255">Endonuclease</keyword>
<dbReference type="GO" id="GO:0005576">
    <property type="term" value="C:extracellular region"/>
    <property type="evidence" value="ECO:0007669"/>
    <property type="project" value="UniProtKB-SubCell"/>
</dbReference>
<dbReference type="GO" id="GO:0004540">
    <property type="term" value="F:RNA nuclease activity"/>
    <property type="evidence" value="ECO:0007669"/>
    <property type="project" value="TreeGrafter"/>
</dbReference>
<dbReference type="CDD" id="cd06265">
    <property type="entry name" value="RNase_A_canonical"/>
    <property type="match status" value="1"/>
</dbReference>
<dbReference type="GeneTree" id="ENSGT00940000157645"/>
<keyword evidence="11" id="KW-1185">Reference proteome</keyword>
<dbReference type="AlphaFoldDB" id="A0AAY5ED23"/>
<keyword evidence="7" id="KW-1015">Disulfide bond</keyword>
<keyword evidence="3" id="KW-0964">Secreted</keyword>
<dbReference type="Gene3D" id="3.10.130.10">
    <property type="entry name" value="Ribonuclease A-like domain"/>
    <property type="match status" value="1"/>
</dbReference>
<proteinExistence type="inferred from homology"/>
<name>A0AAY5ED23_ELEEL</name>
<evidence type="ECO:0000256" key="8">
    <source>
        <dbReference type="RuleBase" id="RU000651"/>
    </source>
</evidence>
<protein>
    <recommendedName>
        <fullName evidence="9">Ribonuclease A-domain domain-containing protein</fullName>
    </recommendedName>
</protein>
<dbReference type="Pfam" id="PF00074">
    <property type="entry name" value="RnaseA"/>
    <property type="match status" value="1"/>
</dbReference>
<dbReference type="Proteomes" id="UP000314983">
    <property type="component" value="Chromosome 6"/>
</dbReference>
<dbReference type="GO" id="GO:0003676">
    <property type="term" value="F:nucleic acid binding"/>
    <property type="evidence" value="ECO:0007669"/>
    <property type="project" value="InterPro"/>
</dbReference>
<dbReference type="InterPro" id="IPR023411">
    <property type="entry name" value="RNaseA_AS"/>
</dbReference>
<dbReference type="GO" id="GO:0050829">
    <property type="term" value="P:defense response to Gram-negative bacterium"/>
    <property type="evidence" value="ECO:0007669"/>
    <property type="project" value="TreeGrafter"/>
</dbReference>
<dbReference type="PANTHER" id="PTHR11437:SF10">
    <property type="entry name" value="ANGIOGENIN-RELATED"/>
    <property type="match status" value="1"/>
</dbReference>
<comment type="subcellular location">
    <subcellularLocation>
        <location evidence="1">Secreted</location>
    </subcellularLocation>
</comment>
<dbReference type="GO" id="GO:0050830">
    <property type="term" value="P:defense response to Gram-positive bacterium"/>
    <property type="evidence" value="ECO:0007669"/>
    <property type="project" value="TreeGrafter"/>
</dbReference>
<evidence type="ECO:0000256" key="5">
    <source>
        <dbReference type="ARBA" id="ARBA00022759"/>
    </source>
</evidence>
<evidence type="ECO:0000256" key="3">
    <source>
        <dbReference type="ARBA" id="ARBA00022525"/>
    </source>
</evidence>
<dbReference type="PRINTS" id="PR00794">
    <property type="entry name" value="RIBONUCLEASE"/>
</dbReference>
<reference evidence="10 11" key="1">
    <citation type="submission" date="2020-05" db="EMBL/GenBank/DDBJ databases">
        <title>Electrophorus electricus (electric eel) genome, fEleEle1, primary haplotype.</title>
        <authorList>
            <person name="Myers G."/>
            <person name="Meyer A."/>
            <person name="Fedrigo O."/>
            <person name="Formenti G."/>
            <person name="Rhie A."/>
            <person name="Tracey A."/>
            <person name="Sims Y."/>
            <person name="Jarvis E.D."/>
        </authorList>
    </citation>
    <scope>NUCLEOTIDE SEQUENCE [LARGE SCALE GENOMIC DNA]</scope>
</reference>
<evidence type="ECO:0000256" key="7">
    <source>
        <dbReference type="ARBA" id="ARBA00023157"/>
    </source>
</evidence>
<sequence length="156" mass="17745">MCLLLALSATLLVDTQTTDVMRRYKHFLRQHVIEDMELNQCDQVINKRNINKCNTNNCKEINTFILATDEQVRAVCSDGGTPKGRNLYESTKRFPLVICKLKKGARCPKCEYNGKKSRQTITVACVKGWPVHFEGSNIVLDLFKGIFERALMMLSG</sequence>
<evidence type="ECO:0000256" key="6">
    <source>
        <dbReference type="ARBA" id="ARBA00022801"/>
    </source>
</evidence>
<evidence type="ECO:0000256" key="4">
    <source>
        <dbReference type="ARBA" id="ARBA00022722"/>
    </source>
</evidence>
<evidence type="ECO:0000259" key="9">
    <source>
        <dbReference type="SMART" id="SM00092"/>
    </source>
</evidence>
<dbReference type="SUPFAM" id="SSF54076">
    <property type="entry name" value="RNase A-like"/>
    <property type="match status" value="1"/>
</dbReference>
<dbReference type="SMART" id="SM00092">
    <property type="entry name" value="RNAse_Pc"/>
    <property type="match status" value="1"/>
</dbReference>
<feature type="domain" description="Ribonuclease A-domain" evidence="9">
    <location>
        <begin position="20"/>
        <end position="137"/>
    </location>
</feature>
<dbReference type="GO" id="GO:0001525">
    <property type="term" value="P:angiogenesis"/>
    <property type="evidence" value="ECO:0007669"/>
    <property type="project" value="TreeGrafter"/>
</dbReference>
<organism evidence="10 11">
    <name type="scientific">Electrophorus electricus</name>
    <name type="common">Electric eel</name>
    <name type="synonym">Gymnotus electricus</name>
    <dbReference type="NCBI Taxonomy" id="8005"/>
    <lineage>
        <taxon>Eukaryota</taxon>
        <taxon>Metazoa</taxon>
        <taxon>Chordata</taxon>
        <taxon>Craniata</taxon>
        <taxon>Vertebrata</taxon>
        <taxon>Euteleostomi</taxon>
        <taxon>Actinopterygii</taxon>
        <taxon>Neopterygii</taxon>
        <taxon>Teleostei</taxon>
        <taxon>Ostariophysi</taxon>
        <taxon>Gymnotiformes</taxon>
        <taxon>Gymnotoidei</taxon>
        <taxon>Gymnotidae</taxon>
        <taxon>Electrophorus</taxon>
    </lineage>
</organism>
<evidence type="ECO:0000313" key="10">
    <source>
        <dbReference type="Ensembl" id="ENSEEEP00000054352.1"/>
    </source>
</evidence>
<dbReference type="GO" id="GO:0004519">
    <property type="term" value="F:endonuclease activity"/>
    <property type="evidence" value="ECO:0007669"/>
    <property type="project" value="UniProtKB-KW"/>
</dbReference>
<dbReference type="InterPro" id="IPR036816">
    <property type="entry name" value="RNaseA-like_dom_sf"/>
</dbReference>
<keyword evidence="6 8" id="KW-0378">Hydrolase</keyword>
<accession>A0AAY5ED23</accession>
<dbReference type="PANTHER" id="PTHR11437">
    <property type="entry name" value="RIBONUCLEASE"/>
    <property type="match status" value="1"/>
</dbReference>
<dbReference type="InterPro" id="IPR001427">
    <property type="entry name" value="RNaseA"/>
</dbReference>
<dbReference type="InterPro" id="IPR023412">
    <property type="entry name" value="RNaseA_domain"/>
</dbReference>
<reference evidence="10" key="3">
    <citation type="submission" date="2025-09" db="UniProtKB">
        <authorList>
            <consortium name="Ensembl"/>
        </authorList>
    </citation>
    <scope>IDENTIFICATION</scope>
</reference>
<dbReference type="Ensembl" id="ENSEEET00000059013.1">
    <property type="protein sequence ID" value="ENSEEEP00000054352.1"/>
    <property type="gene ID" value="ENSEEEG00000026483.1"/>
</dbReference>
<comment type="similarity">
    <text evidence="2 8">Belongs to the pancreatic ribonuclease family.</text>
</comment>
<evidence type="ECO:0000256" key="1">
    <source>
        <dbReference type="ARBA" id="ARBA00004613"/>
    </source>
</evidence>
<dbReference type="PROSITE" id="PS00127">
    <property type="entry name" value="RNASE_PANCREATIC"/>
    <property type="match status" value="1"/>
</dbReference>
<reference evidence="10" key="2">
    <citation type="submission" date="2025-08" db="UniProtKB">
        <authorList>
            <consortium name="Ensembl"/>
        </authorList>
    </citation>
    <scope>IDENTIFICATION</scope>
</reference>
<feature type="chain" id="PRO_5044042225" description="Ribonuclease A-domain domain-containing protein" evidence="8">
    <location>
        <begin position="18"/>
        <end position="156"/>
    </location>
</feature>
<keyword evidence="4 8" id="KW-0540">Nuclease</keyword>